<dbReference type="ESTHER" id="phafv-s9tqp4">
    <property type="family name" value="CarbLipBact_2"/>
</dbReference>
<evidence type="ECO:0000259" key="2">
    <source>
        <dbReference type="Pfam" id="PF12146"/>
    </source>
</evidence>
<comment type="caution">
    <text evidence="3">The sequence shown here is derived from an EMBL/GenBank/DDBJ whole genome shotgun (WGS) entry which is preliminary data.</text>
</comment>
<dbReference type="InterPro" id="IPR022742">
    <property type="entry name" value="Hydrolase_4"/>
</dbReference>
<organism evidence="3 4">
    <name type="scientific">Magnetospirillum fulvum MGU-K5</name>
    <dbReference type="NCBI Taxonomy" id="1316936"/>
    <lineage>
        <taxon>Bacteria</taxon>
        <taxon>Pseudomonadati</taxon>
        <taxon>Pseudomonadota</taxon>
        <taxon>Alphaproteobacteria</taxon>
        <taxon>Rhodospirillales</taxon>
        <taxon>Rhodospirillaceae</taxon>
        <taxon>Magnetospirillum</taxon>
    </lineage>
</organism>
<dbReference type="PIRSF" id="PIRSF017388">
    <property type="entry name" value="Esterase_lipase"/>
    <property type="match status" value="1"/>
</dbReference>
<dbReference type="GO" id="GO:0016020">
    <property type="term" value="C:membrane"/>
    <property type="evidence" value="ECO:0007669"/>
    <property type="project" value="TreeGrafter"/>
</dbReference>
<dbReference type="RefSeq" id="WP_021133050.1">
    <property type="nucleotide sequence ID" value="NZ_AQPH01000063.1"/>
</dbReference>
<dbReference type="InterPro" id="IPR012354">
    <property type="entry name" value="Esterase_lipase"/>
</dbReference>
<dbReference type="SUPFAM" id="SSF53474">
    <property type="entry name" value="alpha/beta-Hydrolases"/>
    <property type="match status" value="1"/>
</dbReference>
<dbReference type="InterPro" id="IPR029058">
    <property type="entry name" value="AB_hydrolase_fold"/>
</dbReference>
<dbReference type="STRING" id="1316936.K678_13800"/>
<feature type="domain" description="Serine aminopeptidase S33" evidence="2">
    <location>
        <begin position="33"/>
        <end position="266"/>
    </location>
</feature>
<reference evidence="3 4" key="1">
    <citation type="submission" date="2013-04" db="EMBL/GenBank/DDBJ databases">
        <authorList>
            <person name="Kuznetsov B."/>
            <person name="Ivanovsky R."/>
        </authorList>
    </citation>
    <scope>NUCLEOTIDE SEQUENCE [LARGE SCALE GENOMIC DNA]</scope>
    <source>
        <strain evidence="3 4">MGU-K5</strain>
    </source>
</reference>
<dbReference type="GO" id="GO:0052689">
    <property type="term" value="F:carboxylic ester hydrolase activity"/>
    <property type="evidence" value="ECO:0007669"/>
    <property type="project" value="InterPro"/>
</dbReference>
<protein>
    <submittedName>
        <fullName evidence="3">Putative lipase</fullName>
    </submittedName>
</protein>
<dbReference type="EMBL" id="AQPH01000063">
    <property type="protein sequence ID" value="EPY00890.1"/>
    <property type="molecule type" value="Genomic_DNA"/>
</dbReference>
<evidence type="ECO:0000313" key="3">
    <source>
        <dbReference type="EMBL" id="EPY00890.1"/>
    </source>
</evidence>
<evidence type="ECO:0000313" key="4">
    <source>
        <dbReference type="Proteomes" id="UP000015350"/>
    </source>
</evidence>
<dbReference type="eggNOG" id="COG1647">
    <property type="taxonomic scope" value="Bacteria"/>
</dbReference>
<dbReference type="PANTHER" id="PTHR43798">
    <property type="entry name" value="MONOACYLGLYCEROL LIPASE"/>
    <property type="match status" value="1"/>
</dbReference>
<dbReference type="AlphaFoldDB" id="S9TQP4"/>
<dbReference type="Proteomes" id="UP000015350">
    <property type="component" value="Unassembled WGS sequence"/>
</dbReference>
<name>S9TQP4_MAGFU</name>
<sequence length="294" mass="31767">MTLQTRIPDTADTSAANIGYRYHRGASDPSGPAVLLIHGLAGTPNEMRSVARCLSASGFTVYAVRLAGHCGSEADLVKTGWRDWYASVEAVHAEAVRQHRTVFVAGLCLGALLALHLAAKHKETVAGLALYSLPLWYDGWSMPRFAFLLPWFLKTERGLSFRFVGSDPYSIKDERLRRPVAAAKQKGDTATAGAIGITGRSLREMGEFVEMLKPELPSITAPTLIVHAIEDDLCGLRNPRYVARHLGGPVRTELLEDCYHLITVDRQRGRVAAETGAFFGNLAGIAPGDGEGGA</sequence>
<accession>S9TQP4</accession>
<dbReference type="Gene3D" id="3.40.50.1820">
    <property type="entry name" value="alpha/beta hydrolase"/>
    <property type="match status" value="1"/>
</dbReference>
<gene>
    <name evidence="3" type="ORF">K678_13800</name>
</gene>
<proteinExistence type="predicted"/>
<dbReference type="Pfam" id="PF12146">
    <property type="entry name" value="Hydrolase_4"/>
    <property type="match status" value="1"/>
</dbReference>
<keyword evidence="1" id="KW-0378">Hydrolase</keyword>
<dbReference type="PANTHER" id="PTHR43798:SF31">
    <property type="entry name" value="AB HYDROLASE SUPERFAMILY PROTEIN YCLE"/>
    <property type="match status" value="1"/>
</dbReference>
<evidence type="ECO:0000256" key="1">
    <source>
        <dbReference type="ARBA" id="ARBA00022801"/>
    </source>
</evidence>
<dbReference type="InterPro" id="IPR050266">
    <property type="entry name" value="AB_hydrolase_sf"/>
</dbReference>